<dbReference type="PROSITE" id="PS52004">
    <property type="entry name" value="KS3_2"/>
    <property type="match status" value="1"/>
</dbReference>
<sequence>MSRRVVITGVGCLTPLGNSVKESWSNLLNSKQCFTSIQDLPNFTGTYEPYLNHLPKYLKVGKCKPFDYDSIENLFTKQDNRRLSISMKNSIVTTYMALQQAKLIKHNTNSNNSIEWIDSIDPHRVSTSIGTGLPAIDEIFQESISMSLKNKKPSPIFIPKILSNMIAGSVSIKFNAQGPSQTMSTACATGNNSIIDGFSNIKNGYSNVAIVGATEESLHPLTIAGFHRLKSLSTTSNSRPFDTQRDGFVISEGTGVVILEELEHARKRVAQNESNVKILAELVSCGMSSDAYHITSPMEHGEGAQRSIEMALSNGNIDSTEIDYINTHATSTPVGDQAEIFAISKVLESQSGTNTVYVSSNKGAMGHLLGASGLVESIFTIMTLMTGNIPHTLNLENELAFPISSGISNKIHLVKNKPIQDESIKYAIANSFGFGGVNTSLLFKKWED</sequence>
<feature type="domain" description="Ketosynthase family 3 (KS3)" evidence="6">
    <location>
        <begin position="2"/>
        <end position="445"/>
    </location>
</feature>
<reference evidence="7 8" key="1">
    <citation type="submission" date="2020-11" db="EMBL/GenBank/DDBJ databases">
        <title>Kefir isolates.</title>
        <authorList>
            <person name="Marcisauskas S."/>
            <person name="Kim Y."/>
            <person name="Blasche S."/>
        </authorList>
    </citation>
    <scope>NUCLEOTIDE SEQUENCE [LARGE SCALE GENOMIC DNA]</scope>
    <source>
        <strain evidence="7 8">OG2</strain>
    </source>
</reference>
<organism evidence="7 8">
    <name type="scientific">Maudiozyma exigua</name>
    <name type="common">Yeast</name>
    <name type="synonym">Kazachstania exigua</name>
    <dbReference type="NCBI Taxonomy" id="34358"/>
    <lineage>
        <taxon>Eukaryota</taxon>
        <taxon>Fungi</taxon>
        <taxon>Dikarya</taxon>
        <taxon>Ascomycota</taxon>
        <taxon>Saccharomycotina</taxon>
        <taxon>Saccharomycetes</taxon>
        <taxon>Saccharomycetales</taxon>
        <taxon>Saccharomycetaceae</taxon>
        <taxon>Maudiozyma</taxon>
    </lineage>
</organism>
<name>A0A9P7B5M8_MAUEX</name>
<dbReference type="SMART" id="SM00825">
    <property type="entry name" value="PKS_KS"/>
    <property type="match status" value="1"/>
</dbReference>
<dbReference type="GO" id="GO:0006633">
    <property type="term" value="P:fatty acid biosynthetic process"/>
    <property type="evidence" value="ECO:0007669"/>
    <property type="project" value="InterPro"/>
</dbReference>
<dbReference type="GO" id="GO:0004315">
    <property type="term" value="F:3-oxoacyl-[acyl-carrier-protein] synthase activity"/>
    <property type="evidence" value="ECO:0007669"/>
    <property type="project" value="UniProtKB-EC"/>
</dbReference>
<dbReference type="PROSITE" id="PS00606">
    <property type="entry name" value="KS3_1"/>
    <property type="match status" value="1"/>
</dbReference>
<dbReference type="Pfam" id="PF02801">
    <property type="entry name" value="Ketoacyl-synt_C"/>
    <property type="match status" value="1"/>
</dbReference>
<evidence type="ECO:0000256" key="3">
    <source>
        <dbReference type="ARBA" id="ARBA00022679"/>
    </source>
</evidence>
<dbReference type="Gene3D" id="3.40.47.10">
    <property type="match status" value="1"/>
</dbReference>
<dbReference type="InterPro" id="IPR000794">
    <property type="entry name" value="Beta-ketoacyl_synthase"/>
</dbReference>
<keyword evidence="3 5" id="KW-0808">Transferase</keyword>
<dbReference type="EC" id="2.3.1.41" evidence="2"/>
<evidence type="ECO:0000313" key="7">
    <source>
        <dbReference type="EMBL" id="KAG0660086.1"/>
    </source>
</evidence>
<evidence type="ECO:0000256" key="1">
    <source>
        <dbReference type="ARBA" id="ARBA00008467"/>
    </source>
</evidence>
<dbReference type="Proteomes" id="UP000750334">
    <property type="component" value="Unassembled WGS sequence"/>
</dbReference>
<keyword evidence="8" id="KW-1185">Reference proteome</keyword>
<proteinExistence type="inferred from homology"/>
<dbReference type="CDD" id="cd00834">
    <property type="entry name" value="KAS_I_II"/>
    <property type="match status" value="1"/>
</dbReference>
<comment type="similarity">
    <text evidence="1 5">Belongs to the thiolase-like superfamily. Beta-ketoacyl-ACP synthases family.</text>
</comment>
<dbReference type="InterPro" id="IPR018201">
    <property type="entry name" value="Ketoacyl_synth_AS"/>
</dbReference>
<dbReference type="Pfam" id="PF00109">
    <property type="entry name" value="ketoacyl-synt"/>
    <property type="match status" value="1"/>
</dbReference>
<gene>
    <name evidence="7" type="primary">CEM1</name>
    <name evidence="7" type="ORF">C6P45_001690</name>
</gene>
<dbReference type="PANTHER" id="PTHR11712:SF336">
    <property type="entry name" value="3-OXOACYL-[ACYL-CARRIER-PROTEIN] SYNTHASE, MITOCHONDRIAL"/>
    <property type="match status" value="1"/>
</dbReference>
<dbReference type="InterPro" id="IPR016039">
    <property type="entry name" value="Thiolase-like"/>
</dbReference>
<evidence type="ECO:0000256" key="4">
    <source>
        <dbReference type="ARBA" id="ARBA00049541"/>
    </source>
</evidence>
<comment type="catalytic activity">
    <reaction evidence="4">
        <text>a fatty acyl-[ACP] + malonyl-[ACP] + H(+) = a 3-oxoacyl-[ACP] + holo-[ACP] + CO2</text>
        <dbReference type="Rhea" id="RHEA:22836"/>
        <dbReference type="Rhea" id="RHEA-COMP:9623"/>
        <dbReference type="Rhea" id="RHEA-COMP:9685"/>
        <dbReference type="Rhea" id="RHEA-COMP:9916"/>
        <dbReference type="Rhea" id="RHEA-COMP:14125"/>
        <dbReference type="ChEBI" id="CHEBI:15378"/>
        <dbReference type="ChEBI" id="CHEBI:16526"/>
        <dbReference type="ChEBI" id="CHEBI:64479"/>
        <dbReference type="ChEBI" id="CHEBI:78449"/>
        <dbReference type="ChEBI" id="CHEBI:78776"/>
        <dbReference type="ChEBI" id="CHEBI:138651"/>
        <dbReference type="EC" id="2.3.1.41"/>
    </reaction>
</comment>
<dbReference type="InterPro" id="IPR014031">
    <property type="entry name" value="Ketoacyl_synth_C"/>
</dbReference>
<evidence type="ECO:0000313" key="8">
    <source>
        <dbReference type="Proteomes" id="UP000750334"/>
    </source>
</evidence>
<comment type="caution">
    <text evidence="7">The sequence shown here is derived from an EMBL/GenBank/DDBJ whole genome shotgun (WGS) entry which is preliminary data.</text>
</comment>
<dbReference type="AlphaFoldDB" id="A0A9P7B5M8"/>
<dbReference type="InterPro" id="IPR020841">
    <property type="entry name" value="PKS_Beta-ketoAc_synthase_dom"/>
</dbReference>
<dbReference type="OrthoDB" id="5334845at2759"/>
<evidence type="ECO:0000256" key="5">
    <source>
        <dbReference type="RuleBase" id="RU003694"/>
    </source>
</evidence>
<evidence type="ECO:0000259" key="6">
    <source>
        <dbReference type="PROSITE" id="PS52004"/>
    </source>
</evidence>
<evidence type="ECO:0000256" key="2">
    <source>
        <dbReference type="ARBA" id="ARBA00013191"/>
    </source>
</evidence>
<dbReference type="EMBL" id="PUHR01000181">
    <property type="protein sequence ID" value="KAG0660086.1"/>
    <property type="molecule type" value="Genomic_DNA"/>
</dbReference>
<dbReference type="SUPFAM" id="SSF53901">
    <property type="entry name" value="Thiolase-like"/>
    <property type="match status" value="2"/>
</dbReference>
<protein>
    <recommendedName>
        <fullName evidence="2">beta-ketoacyl-[acyl-carrier-protein] synthase I</fullName>
        <ecNumber evidence="2">2.3.1.41</ecNumber>
    </recommendedName>
</protein>
<accession>A0A9P7B5M8</accession>
<dbReference type="PANTHER" id="PTHR11712">
    <property type="entry name" value="POLYKETIDE SYNTHASE-RELATED"/>
    <property type="match status" value="1"/>
</dbReference>
<dbReference type="InterPro" id="IPR014030">
    <property type="entry name" value="Ketoacyl_synth_N"/>
</dbReference>
<dbReference type="GO" id="GO:0005739">
    <property type="term" value="C:mitochondrion"/>
    <property type="evidence" value="ECO:0007669"/>
    <property type="project" value="TreeGrafter"/>
</dbReference>